<name>E6WW16_PSEUU</name>
<gene>
    <name evidence="2" type="ordered locus">Psesu_2679</name>
</gene>
<dbReference type="RefSeq" id="WP_013536333.1">
    <property type="nucleotide sequence ID" value="NC_014924.1"/>
</dbReference>
<dbReference type="AlphaFoldDB" id="E6WW16"/>
<reference evidence="2 3" key="1">
    <citation type="submission" date="2011-01" db="EMBL/GenBank/DDBJ databases">
        <title>Complete sequence of Pseudoxanthomonas suwonensis 11-1.</title>
        <authorList>
            <consortium name="US DOE Joint Genome Institute"/>
            <person name="Lucas S."/>
            <person name="Copeland A."/>
            <person name="Lapidus A."/>
            <person name="Cheng J.-F."/>
            <person name="Goodwin L."/>
            <person name="Pitluck S."/>
            <person name="Teshima H."/>
            <person name="Detter J.C."/>
            <person name="Han C."/>
            <person name="Tapia R."/>
            <person name="Land M."/>
            <person name="Hauser L."/>
            <person name="Kyrpides N."/>
            <person name="Ivanova N."/>
            <person name="Ovchinnikova G."/>
            <person name="Siebers A.K."/>
            <person name="Allgaier M."/>
            <person name="Thelen M.P."/>
            <person name="Hugenholtz P."/>
            <person name="Gladden J."/>
            <person name="Woyke T."/>
        </authorList>
    </citation>
    <scope>NUCLEOTIDE SEQUENCE [LARGE SCALE GENOMIC DNA]</scope>
    <source>
        <strain evidence="3">11-1</strain>
    </source>
</reference>
<evidence type="ECO:0000313" key="2">
    <source>
        <dbReference type="EMBL" id="ADV28507.1"/>
    </source>
</evidence>
<accession>E6WW16</accession>
<sequence length="315" mass="33605">MRHPLDRQFLAHAVSALLTVAVLLLFAVLLLRAPATDPEPATEDGRLEVRFTLRPGQAVVPRLPTVPADREVAQAPASRGSLTPAASPVGPGPATTPAVPAARGPLLYDAEGRVLVPDGVVATTPVPGKGERALDPHNPVDYRGTRFEGDWISDGSVGDVAAQSIARGQKKVAEFLMGKDIQHAEARPPPQVAFNPARHERPSDLGSEATGDAWKAAPVSDEPAPGLDGSASRALRGQVAELERGHGRCPRERLEKLMEPVREALAQLQAVEHALAKGADPVRAKHQLPSTADTAWNQARRALWYARQKLQDCRG</sequence>
<dbReference type="EMBL" id="CP002446">
    <property type="protein sequence ID" value="ADV28507.1"/>
    <property type="molecule type" value="Genomic_DNA"/>
</dbReference>
<protein>
    <submittedName>
        <fullName evidence="2">Uncharacterized protein</fullName>
    </submittedName>
</protein>
<feature type="region of interest" description="Disordered" evidence="1">
    <location>
        <begin position="67"/>
        <end position="97"/>
    </location>
</feature>
<proteinExistence type="predicted"/>
<dbReference type="OrthoDB" id="6036562at2"/>
<feature type="region of interest" description="Disordered" evidence="1">
    <location>
        <begin position="186"/>
        <end position="231"/>
    </location>
</feature>
<dbReference type="Proteomes" id="UP000008632">
    <property type="component" value="Chromosome"/>
</dbReference>
<evidence type="ECO:0000313" key="3">
    <source>
        <dbReference type="Proteomes" id="UP000008632"/>
    </source>
</evidence>
<organism evidence="2 3">
    <name type="scientific">Pseudoxanthomonas suwonensis (strain 11-1)</name>
    <dbReference type="NCBI Taxonomy" id="743721"/>
    <lineage>
        <taxon>Bacteria</taxon>
        <taxon>Pseudomonadati</taxon>
        <taxon>Pseudomonadota</taxon>
        <taxon>Gammaproteobacteria</taxon>
        <taxon>Lysobacterales</taxon>
        <taxon>Lysobacteraceae</taxon>
        <taxon>Pseudoxanthomonas</taxon>
    </lineage>
</organism>
<dbReference type="KEGG" id="psu:Psesu_2679"/>
<dbReference type="STRING" id="743721.Psesu_2679"/>
<evidence type="ECO:0000256" key="1">
    <source>
        <dbReference type="SAM" id="MobiDB-lite"/>
    </source>
</evidence>
<feature type="compositionally biased region" description="Low complexity" evidence="1">
    <location>
        <begin position="83"/>
        <end position="97"/>
    </location>
</feature>
<dbReference type="HOGENOM" id="CLU_073608_0_0_6"/>
<dbReference type="eggNOG" id="ENOG5030T9M">
    <property type="taxonomic scope" value="Bacteria"/>
</dbReference>
<keyword evidence="3" id="KW-1185">Reference proteome</keyword>